<dbReference type="PROSITE" id="PS51063">
    <property type="entry name" value="HTH_CRP_2"/>
    <property type="match status" value="1"/>
</dbReference>
<dbReference type="Pfam" id="PF13545">
    <property type="entry name" value="HTH_Crp_2"/>
    <property type="match status" value="1"/>
</dbReference>
<evidence type="ECO:0000259" key="4">
    <source>
        <dbReference type="PROSITE" id="PS50042"/>
    </source>
</evidence>
<sequence>MNAFDLDFPAHIWAPFAQGRPPIRCSPGYLIYLQGTEATCFYYLKEGQVRSFIQSEDGAERALNVYGPGSLFGEASFFDELPRVSSAVALTSCEIVAIDRELVTEEIEKDPELALAMMKYLARTVRLLSTQLDQMAFRPAQWRIARYLLSLSPTGGPVRCTQEDIASSVSASRVTVSRVLNQLARQGIIELGYSTIFVWDIEALKKTCQI</sequence>
<name>A0A8J6J8R1_9FIRM</name>
<evidence type="ECO:0000256" key="2">
    <source>
        <dbReference type="ARBA" id="ARBA00023125"/>
    </source>
</evidence>
<dbReference type="GO" id="GO:0003677">
    <property type="term" value="F:DNA binding"/>
    <property type="evidence" value="ECO:0007669"/>
    <property type="project" value="UniProtKB-KW"/>
</dbReference>
<dbReference type="InterPro" id="IPR018490">
    <property type="entry name" value="cNMP-bd_dom_sf"/>
</dbReference>
<dbReference type="SMART" id="SM00419">
    <property type="entry name" value="HTH_CRP"/>
    <property type="match status" value="1"/>
</dbReference>
<evidence type="ECO:0000259" key="5">
    <source>
        <dbReference type="PROSITE" id="PS51063"/>
    </source>
</evidence>
<evidence type="ECO:0000313" key="6">
    <source>
        <dbReference type="EMBL" id="MBC5722487.1"/>
    </source>
</evidence>
<reference evidence="6" key="1">
    <citation type="submission" date="2020-08" db="EMBL/GenBank/DDBJ databases">
        <title>Genome public.</title>
        <authorList>
            <person name="Liu C."/>
            <person name="Sun Q."/>
        </authorList>
    </citation>
    <scope>NUCLEOTIDE SEQUENCE</scope>
    <source>
        <strain evidence="6">NSJ-23</strain>
    </source>
</reference>
<dbReference type="Proteomes" id="UP000628736">
    <property type="component" value="Unassembled WGS sequence"/>
</dbReference>
<dbReference type="RefSeq" id="WP_147571812.1">
    <property type="nucleotide sequence ID" value="NZ_JACOPO010000003.1"/>
</dbReference>
<keyword evidence="1" id="KW-0805">Transcription regulation</keyword>
<dbReference type="Gene3D" id="2.60.120.10">
    <property type="entry name" value="Jelly Rolls"/>
    <property type="match status" value="1"/>
</dbReference>
<dbReference type="Pfam" id="PF00027">
    <property type="entry name" value="cNMP_binding"/>
    <property type="match status" value="1"/>
</dbReference>
<evidence type="ECO:0000256" key="3">
    <source>
        <dbReference type="ARBA" id="ARBA00023163"/>
    </source>
</evidence>
<dbReference type="SUPFAM" id="SSF46785">
    <property type="entry name" value="Winged helix' DNA-binding domain"/>
    <property type="match status" value="1"/>
</dbReference>
<accession>A0A8J6J8R1</accession>
<dbReference type="GO" id="GO:0005829">
    <property type="term" value="C:cytosol"/>
    <property type="evidence" value="ECO:0007669"/>
    <property type="project" value="TreeGrafter"/>
</dbReference>
<keyword evidence="2" id="KW-0238">DNA-binding</keyword>
<dbReference type="CDD" id="cd00038">
    <property type="entry name" value="CAP_ED"/>
    <property type="match status" value="1"/>
</dbReference>
<dbReference type="PANTHER" id="PTHR24567:SF74">
    <property type="entry name" value="HTH-TYPE TRANSCRIPTIONAL REGULATOR ARCR"/>
    <property type="match status" value="1"/>
</dbReference>
<gene>
    <name evidence="6" type="ORF">H8S11_06650</name>
</gene>
<dbReference type="PANTHER" id="PTHR24567">
    <property type="entry name" value="CRP FAMILY TRANSCRIPTIONAL REGULATORY PROTEIN"/>
    <property type="match status" value="1"/>
</dbReference>
<dbReference type="SUPFAM" id="SSF51206">
    <property type="entry name" value="cAMP-binding domain-like"/>
    <property type="match status" value="1"/>
</dbReference>
<evidence type="ECO:0000313" key="7">
    <source>
        <dbReference type="Proteomes" id="UP000628736"/>
    </source>
</evidence>
<dbReference type="InterPro" id="IPR000595">
    <property type="entry name" value="cNMP-bd_dom"/>
</dbReference>
<feature type="domain" description="Cyclic nucleotide-binding" evidence="4">
    <location>
        <begin position="27"/>
        <end position="124"/>
    </location>
</feature>
<keyword evidence="7" id="KW-1185">Reference proteome</keyword>
<dbReference type="InterPro" id="IPR036390">
    <property type="entry name" value="WH_DNA-bd_sf"/>
</dbReference>
<dbReference type="EMBL" id="JACOPO010000003">
    <property type="protein sequence ID" value="MBC5722487.1"/>
    <property type="molecule type" value="Genomic_DNA"/>
</dbReference>
<feature type="domain" description="HTH crp-type" evidence="5">
    <location>
        <begin position="138"/>
        <end position="202"/>
    </location>
</feature>
<dbReference type="InterPro" id="IPR014710">
    <property type="entry name" value="RmlC-like_jellyroll"/>
</dbReference>
<dbReference type="SMART" id="SM00100">
    <property type="entry name" value="cNMP"/>
    <property type="match status" value="1"/>
</dbReference>
<proteinExistence type="predicted"/>
<dbReference type="InterPro" id="IPR050397">
    <property type="entry name" value="Env_Response_Regulators"/>
</dbReference>
<dbReference type="PROSITE" id="PS50042">
    <property type="entry name" value="CNMP_BINDING_3"/>
    <property type="match status" value="1"/>
</dbReference>
<dbReference type="InterPro" id="IPR012318">
    <property type="entry name" value="HTH_CRP"/>
</dbReference>
<dbReference type="GO" id="GO:0003700">
    <property type="term" value="F:DNA-binding transcription factor activity"/>
    <property type="evidence" value="ECO:0007669"/>
    <property type="project" value="TreeGrafter"/>
</dbReference>
<comment type="caution">
    <text evidence="6">The sequence shown here is derived from an EMBL/GenBank/DDBJ whole genome shotgun (WGS) entry which is preliminary data.</text>
</comment>
<organism evidence="6 7">
    <name type="scientific">Flintibacter hominis</name>
    <dbReference type="NCBI Taxonomy" id="2763048"/>
    <lineage>
        <taxon>Bacteria</taxon>
        <taxon>Bacillati</taxon>
        <taxon>Bacillota</taxon>
        <taxon>Clostridia</taxon>
        <taxon>Eubacteriales</taxon>
        <taxon>Flintibacter</taxon>
    </lineage>
</organism>
<dbReference type="AlphaFoldDB" id="A0A8J6J8R1"/>
<protein>
    <submittedName>
        <fullName evidence="6">Crp/Fnr family transcriptional regulator</fullName>
    </submittedName>
</protein>
<evidence type="ECO:0000256" key="1">
    <source>
        <dbReference type="ARBA" id="ARBA00023015"/>
    </source>
</evidence>
<keyword evidence="3" id="KW-0804">Transcription</keyword>